<protein>
    <recommendedName>
        <fullName evidence="2">Phage capsid protein</fullName>
    </recommendedName>
</protein>
<sequence>MSDIAVLQSQVMIGAYEEIKTLSLKGIDTYMAPTKADVTGDTFNYDLFIDQLEAEGLSSRGKPSSSFDMEDAQNKSVKMPYVNKDFAIQGDNLANLRQAGSMAKDAAGRSYVMRKLNGIKRLEMRMREKLLWQMFTGTITEKVDGIALNLSMGMSGSHTPTASPVWSLVGTKILDDVSDWLKLIEEDSGRVGALAWCNSTVMKSMLKNTQVLDLIGESSLTESAFRTGKIAEFAGLSWRVYNGKLADGSYIADDKLIITPEPDDWMAYANGSVIILDDDGKEIEVTSPGAYSYTEKNPVGKIAVVKSCFLPVLTAKDSTIYATVQ</sequence>
<dbReference type="InterPro" id="IPR005564">
    <property type="entry name" value="Major_capsid_GpE"/>
</dbReference>
<comment type="caution">
    <text evidence="1">The sequence shown here is derived from an EMBL/GenBank/DDBJ whole genome shotgun (WGS) entry which is preliminary data.</text>
</comment>
<proteinExistence type="predicted"/>
<gene>
    <name evidence="1" type="ORF">LCGC14_2524700</name>
</gene>
<dbReference type="Pfam" id="PF03864">
    <property type="entry name" value="Phage_cap_E"/>
    <property type="match status" value="1"/>
</dbReference>
<evidence type="ECO:0000313" key="1">
    <source>
        <dbReference type="EMBL" id="KKL13543.1"/>
    </source>
</evidence>
<organism evidence="1">
    <name type="scientific">marine sediment metagenome</name>
    <dbReference type="NCBI Taxonomy" id="412755"/>
    <lineage>
        <taxon>unclassified sequences</taxon>
        <taxon>metagenomes</taxon>
        <taxon>ecological metagenomes</taxon>
    </lineage>
</organism>
<name>A0A0F9DNK2_9ZZZZ</name>
<dbReference type="EMBL" id="LAZR01040818">
    <property type="protein sequence ID" value="KKL13543.1"/>
    <property type="molecule type" value="Genomic_DNA"/>
</dbReference>
<accession>A0A0F9DNK2</accession>
<dbReference type="AlphaFoldDB" id="A0A0F9DNK2"/>
<reference evidence="1" key="1">
    <citation type="journal article" date="2015" name="Nature">
        <title>Complex archaea that bridge the gap between prokaryotes and eukaryotes.</title>
        <authorList>
            <person name="Spang A."/>
            <person name="Saw J.H."/>
            <person name="Jorgensen S.L."/>
            <person name="Zaremba-Niedzwiedzka K."/>
            <person name="Martijn J."/>
            <person name="Lind A.E."/>
            <person name="van Eijk R."/>
            <person name="Schleper C."/>
            <person name="Guy L."/>
            <person name="Ettema T.J."/>
        </authorList>
    </citation>
    <scope>NUCLEOTIDE SEQUENCE</scope>
</reference>
<evidence type="ECO:0008006" key="2">
    <source>
        <dbReference type="Google" id="ProtNLM"/>
    </source>
</evidence>